<dbReference type="EMBL" id="QWDM01000009">
    <property type="protein sequence ID" value="RUT69587.1"/>
    <property type="molecule type" value="Genomic_DNA"/>
</dbReference>
<dbReference type="OrthoDB" id="1357801at2"/>
<feature type="chain" id="PRO_5019307348" evidence="1">
    <location>
        <begin position="22"/>
        <end position="141"/>
    </location>
</feature>
<gene>
    <name evidence="2" type="ORF">D0817_15555</name>
</gene>
<dbReference type="Proteomes" id="UP000288102">
    <property type="component" value="Unassembled WGS sequence"/>
</dbReference>
<comment type="caution">
    <text evidence="2">The sequence shown here is derived from an EMBL/GenBank/DDBJ whole genome shotgun (WGS) entry which is preliminary data.</text>
</comment>
<keyword evidence="1" id="KW-0732">Signal</keyword>
<evidence type="ECO:0000313" key="3">
    <source>
        <dbReference type="Proteomes" id="UP000288102"/>
    </source>
</evidence>
<accession>A0A434A5I1</accession>
<name>A0A434A5I1_9FLAO</name>
<protein>
    <submittedName>
        <fullName evidence="2">Uncharacterized protein</fullName>
    </submittedName>
</protein>
<evidence type="ECO:0000256" key="1">
    <source>
        <dbReference type="SAM" id="SignalP"/>
    </source>
</evidence>
<keyword evidence="3" id="KW-1185">Reference proteome</keyword>
<evidence type="ECO:0000313" key="2">
    <source>
        <dbReference type="EMBL" id="RUT69587.1"/>
    </source>
</evidence>
<organism evidence="2 3">
    <name type="scientific">Flavobacterium cupreum</name>
    <dbReference type="NCBI Taxonomy" id="2133766"/>
    <lineage>
        <taxon>Bacteria</taxon>
        <taxon>Pseudomonadati</taxon>
        <taxon>Bacteroidota</taxon>
        <taxon>Flavobacteriia</taxon>
        <taxon>Flavobacteriales</taxon>
        <taxon>Flavobacteriaceae</taxon>
        <taxon>Flavobacterium</taxon>
    </lineage>
</organism>
<reference evidence="3" key="1">
    <citation type="journal article" date="2019" name="Syst. Appl. Microbiol.">
        <title>Flavobacterium circumlabens sp. nov. and Flavobacterium cupreum sp. nov., two psychrotrophic species isolated from Antarctic environmental samples.</title>
        <authorList>
            <person name="Kralova S."/>
            <person name="Busse H.-J."/>
            <person name="Svec P."/>
            <person name="Maslanova I."/>
            <person name="Stankova E."/>
            <person name="Bartak M."/>
            <person name="Sedlacek I."/>
        </authorList>
    </citation>
    <scope>NUCLEOTIDE SEQUENCE [LARGE SCALE GENOMIC DNA]</scope>
    <source>
        <strain evidence="3">CCM 8825</strain>
    </source>
</reference>
<proteinExistence type="predicted"/>
<feature type="signal peptide" evidence="1">
    <location>
        <begin position="1"/>
        <end position="21"/>
    </location>
</feature>
<dbReference type="AlphaFoldDB" id="A0A434A5I1"/>
<sequence length="141" mass="16910">MKIILKTFIILFVFANISCKAQQMVQTTKDVYLLKINEQQFIDKPLKNLLKEIKPEIKTADATNENNPYYFSFKFRTLEQRRKNMGSKEDRVSLYVYVRTPIDWKYEERPKGQELRWAKEEVEKYGDLIVVRIKVIQPVEE</sequence>